<dbReference type="Gene3D" id="1.10.287.110">
    <property type="entry name" value="DnaJ domain"/>
    <property type="match status" value="1"/>
</dbReference>
<feature type="domain" description="J" evidence="2">
    <location>
        <begin position="5"/>
        <end position="75"/>
    </location>
</feature>
<evidence type="ECO:0000256" key="1">
    <source>
        <dbReference type="ARBA" id="ARBA00023186"/>
    </source>
</evidence>
<dbReference type="Proteomes" id="UP000189161">
    <property type="component" value="Unassembled WGS sequence"/>
</dbReference>
<dbReference type="PRINTS" id="PR00625">
    <property type="entry name" value="JDOMAIN"/>
</dbReference>
<dbReference type="PROSITE" id="PS50076">
    <property type="entry name" value="DNAJ_2"/>
    <property type="match status" value="1"/>
</dbReference>
<dbReference type="PANTHER" id="PTHR43948">
    <property type="entry name" value="DNAJ HOMOLOG SUBFAMILY B"/>
    <property type="match status" value="1"/>
</dbReference>
<dbReference type="GO" id="GO:0051082">
    <property type="term" value="F:unfolded protein binding"/>
    <property type="evidence" value="ECO:0007669"/>
    <property type="project" value="TreeGrafter"/>
</dbReference>
<dbReference type="EMBL" id="MLHL01000042">
    <property type="protein sequence ID" value="OOF47811.1"/>
    <property type="molecule type" value="Genomic_DNA"/>
</dbReference>
<dbReference type="SMART" id="SM00271">
    <property type="entry name" value="DnaJ"/>
    <property type="match status" value="1"/>
</dbReference>
<keyword evidence="4" id="KW-1185">Reference proteome</keyword>
<gene>
    <name evidence="3" type="ORF">BKK52_07795</name>
</gene>
<dbReference type="CDD" id="cd06257">
    <property type="entry name" value="DnaJ"/>
    <property type="match status" value="1"/>
</dbReference>
<accession>A0A1V3J056</accession>
<reference evidence="3 4" key="1">
    <citation type="submission" date="2016-10" db="EMBL/GenBank/DDBJ databases">
        <title>Rodentibacter gen. nov. and new species.</title>
        <authorList>
            <person name="Christensen H."/>
        </authorList>
    </citation>
    <scope>NUCLEOTIDE SEQUENCE [LARGE SCALE GENOMIC DNA]</scope>
    <source>
        <strain evidence="3 4">H1987082031</strain>
    </source>
</reference>
<dbReference type="GO" id="GO:0005737">
    <property type="term" value="C:cytoplasm"/>
    <property type="evidence" value="ECO:0007669"/>
    <property type="project" value="TreeGrafter"/>
</dbReference>
<evidence type="ECO:0000313" key="3">
    <source>
        <dbReference type="EMBL" id="OOF47811.1"/>
    </source>
</evidence>
<evidence type="ECO:0000259" key="2">
    <source>
        <dbReference type="PROSITE" id="PS50076"/>
    </source>
</evidence>
<dbReference type="Pfam" id="PF00226">
    <property type="entry name" value="DnaJ"/>
    <property type="match status" value="1"/>
</dbReference>
<dbReference type="GO" id="GO:0044183">
    <property type="term" value="F:protein folding chaperone"/>
    <property type="evidence" value="ECO:0007669"/>
    <property type="project" value="TreeGrafter"/>
</dbReference>
<keyword evidence="1" id="KW-0143">Chaperone</keyword>
<name>A0A1V3J056_9PAST</name>
<dbReference type="InterPro" id="IPR036869">
    <property type="entry name" value="J_dom_sf"/>
</dbReference>
<dbReference type="OrthoDB" id="9775658at2"/>
<dbReference type="InterPro" id="IPR001623">
    <property type="entry name" value="DnaJ_domain"/>
</dbReference>
<comment type="caution">
    <text evidence="3">The sequence shown here is derived from an EMBL/GenBank/DDBJ whole genome shotgun (WGS) entry which is preliminary data.</text>
</comment>
<dbReference type="AlphaFoldDB" id="A0A1V3J056"/>
<evidence type="ECO:0000313" key="4">
    <source>
        <dbReference type="Proteomes" id="UP000189161"/>
    </source>
</evidence>
<protein>
    <recommendedName>
        <fullName evidence="2">J domain-containing protein</fullName>
    </recommendedName>
</protein>
<dbReference type="RefSeq" id="WP_077478454.1">
    <property type="nucleotide sequence ID" value="NZ_MLHL01000042.1"/>
</dbReference>
<dbReference type="GO" id="GO:0051087">
    <property type="term" value="F:protein-folding chaperone binding"/>
    <property type="evidence" value="ECO:0007669"/>
    <property type="project" value="TreeGrafter"/>
</dbReference>
<proteinExistence type="predicted"/>
<dbReference type="SUPFAM" id="SSF46565">
    <property type="entry name" value="Chaperone J-domain"/>
    <property type="match status" value="1"/>
</dbReference>
<organism evidence="3 4">
    <name type="scientific">Rodentibacter trehalosifermentans</name>
    <dbReference type="NCBI Taxonomy" id="1908263"/>
    <lineage>
        <taxon>Bacteria</taxon>
        <taxon>Pseudomonadati</taxon>
        <taxon>Pseudomonadota</taxon>
        <taxon>Gammaproteobacteria</taxon>
        <taxon>Pasteurellales</taxon>
        <taxon>Pasteurellaceae</taxon>
        <taxon>Rodentibacter</taxon>
    </lineage>
</organism>
<dbReference type="PANTHER" id="PTHR43948:SF10">
    <property type="entry name" value="MRJ, ISOFORM E"/>
    <property type="match status" value="1"/>
</dbReference>
<sequence>MNINEALNILNLSGSVTKADIAKAYKRLAVKYHPDKNPTGAEMMKIINAAYEMLKNLDLEEIKHTDQENAYNYAEVLEEVIREVLKMHGVIIEICGNWIWLSGETRQYKEQIKALGCLWASKKKQWYFRPAEHKSSRHKAWDMDKIRSHYGSEILKGNSFLNLNDFQKTTLPAAA</sequence>